<evidence type="ECO:0000256" key="10">
    <source>
        <dbReference type="ARBA" id="ARBA00023136"/>
    </source>
</evidence>
<reference evidence="13" key="1">
    <citation type="submission" date="2012-02" db="EMBL/GenBank/DDBJ databases">
        <title>Genome sequencing of Giardia lamblia Genotypes A2 and B isolates (DH and GS) and comparative analysis with the genomes of Genotypes A1 and E (WB and Pig).</title>
        <authorList>
            <person name="Adam R."/>
            <person name="Dahlstrom E."/>
            <person name="Martens C."/>
            <person name="Bruno D."/>
            <person name="Barbian K."/>
            <person name="Porcella S.F."/>
            <person name="Nash T."/>
        </authorList>
    </citation>
    <scope>NUCLEOTIDE SEQUENCE</scope>
    <source>
        <strain evidence="13">DH</strain>
    </source>
</reference>
<evidence type="ECO:0000256" key="6">
    <source>
        <dbReference type="ARBA" id="ARBA00022824"/>
    </source>
</evidence>
<dbReference type="GO" id="GO:0003400">
    <property type="term" value="P:regulation of COPII vesicle coating"/>
    <property type="evidence" value="ECO:0007669"/>
    <property type="project" value="TreeGrafter"/>
</dbReference>
<gene>
    <name evidence="12" type="ORF">DHA2_151248</name>
</gene>
<reference evidence="12 13" key="2">
    <citation type="journal article" date="2013" name="Genome Biol. Evol.">
        <title>Genome sequencing of Giardia lamblia genotypes A2 and B isolates (DH and GS) and comparative analysis with the genomes of genotypes A1 and E (WB and Pig).</title>
        <authorList>
            <person name="Adam R.D."/>
            <person name="Dahlstrom E.W."/>
            <person name="Martens C.A."/>
            <person name="Bruno D.P."/>
            <person name="Barbian K.D."/>
            <person name="Ricklefs S.M."/>
            <person name="Hernandez M.M."/>
            <person name="Narla N.P."/>
            <person name="Patel R.B."/>
            <person name="Porcella S.F."/>
            <person name="Nash T.E."/>
        </authorList>
    </citation>
    <scope>NUCLEOTIDE SEQUENCE [LARGE SCALE GENOMIC DNA]</scope>
    <source>
        <strain evidence="12 13">DH</strain>
    </source>
</reference>
<dbReference type="GO" id="GO:0015031">
    <property type="term" value="P:protein transport"/>
    <property type="evidence" value="ECO:0007669"/>
    <property type="project" value="UniProtKB-KW"/>
</dbReference>
<dbReference type="Gene3D" id="2.130.10.10">
    <property type="entry name" value="YVTN repeat-like/Quinoprotein amine dehydrogenase"/>
    <property type="match status" value="1"/>
</dbReference>
<keyword evidence="2" id="KW-0813">Transport</keyword>
<evidence type="ECO:0000313" key="12">
    <source>
        <dbReference type="EMBL" id="ESU39663.1"/>
    </source>
</evidence>
<proteinExistence type="predicted"/>
<evidence type="ECO:0000256" key="5">
    <source>
        <dbReference type="ARBA" id="ARBA00022737"/>
    </source>
</evidence>
<keyword evidence="4 11" id="KW-0812">Transmembrane</keyword>
<evidence type="ECO:0000256" key="11">
    <source>
        <dbReference type="SAM" id="Phobius"/>
    </source>
</evidence>
<dbReference type="EMBL" id="AHGT01000001">
    <property type="protein sequence ID" value="ESU39663.1"/>
    <property type="molecule type" value="Genomic_DNA"/>
</dbReference>
<dbReference type="InterPro" id="IPR045260">
    <property type="entry name" value="Sec12-like"/>
</dbReference>
<keyword evidence="6" id="KW-0256">Endoplasmic reticulum</keyword>
<dbReference type="GO" id="GO:0005085">
    <property type="term" value="F:guanyl-nucleotide exchange factor activity"/>
    <property type="evidence" value="ECO:0007669"/>
    <property type="project" value="InterPro"/>
</dbReference>
<keyword evidence="9 11" id="KW-1133">Transmembrane helix</keyword>
<dbReference type="GO" id="GO:0006888">
    <property type="term" value="P:endoplasmic reticulum to Golgi vesicle-mediated transport"/>
    <property type="evidence" value="ECO:0007669"/>
    <property type="project" value="TreeGrafter"/>
</dbReference>
<evidence type="ECO:0000256" key="1">
    <source>
        <dbReference type="ARBA" id="ARBA00004389"/>
    </source>
</evidence>
<keyword evidence="8" id="KW-0653">Protein transport</keyword>
<protein>
    <submittedName>
        <fullName evidence="12">Uncharacterized protein</fullName>
    </submittedName>
</protein>
<dbReference type="VEuPathDB" id="GiardiaDB:DHA2_151248"/>
<dbReference type="AlphaFoldDB" id="V6TL20"/>
<name>V6TL20_GIAIN</name>
<keyword evidence="7" id="KW-0931">ER-Golgi transport</keyword>
<organism evidence="12 13">
    <name type="scientific">Giardia intestinalis</name>
    <name type="common">Giardia lamblia</name>
    <dbReference type="NCBI Taxonomy" id="5741"/>
    <lineage>
        <taxon>Eukaryota</taxon>
        <taxon>Metamonada</taxon>
        <taxon>Diplomonadida</taxon>
        <taxon>Hexamitidae</taxon>
        <taxon>Giardiinae</taxon>
        <taxon>Giardia</taxon>
    </lineage>
</organism>
<dbReference type="GO" id="GO:0005789">
    <property type="term" value="C:endoplasmic reticulum membrane"/>
    <property type="evidence" value="ECO:0007669"/>
    <property type="project" value="UniProtKB-SubCell"/>
</dbReference>
<evidence type="ECO:0000313" key="13">
    <source>
        <dbReference type="Proteomes" id="UP000018320"/>
    </source>
</evidence>
<accession>V6TL20</accession>
<keyword evidence="3" id="KW-0853">WD repeat</keyword>
<keyword evidence="10 11" id="KW-0472">Membrane</keyword>
<dbReference type="InterPro" id="IPR015943">
    <property type="entry name" value="WD40/YVTN_repeat-like_dom_sf"/>
</dbReference>
<dbReference type="Proteomes" id="UP000018320">
    <property type="component" value="Unassembled WGS sequence"/>
</dbReference>
<dbReference type="VEuPathDB" id="GiardiaDB:GL50581_3695"/>
<evidence type="ECO:0000256" key="2">
    <source>
        <dbReference type="ARBA" id="ARBA00022448"/>
    </source>
</evidence>
<evidence type="ECO:0000256" key="4">
    <source>
        <dbReference type="ARBA" id="ARBA00022692"/>
    </source>
</evidence>
<evidence type="ECO:0000256" key="9">
    <source>
        <dbReference type="ARBA" id="ARBA00022989"/>
    </source>
</evidence>
<comment type="caution">
    <text evidence="12">The sequence shown here is derived from an EMBL/GenBank/DDBJ whole genome shotgun (WGS) entry which is preliminary data.</text>
</comment>
<sequence length="460" mass="49934">MRQVSACYSNYFWPEMKLTHLSSRTSTYPSLCAHWVGTDIVVVAGGGGAGRSGRENRIELLLADGLGEVAHEVLDGEPVFFLAPATHSTCFFAALRMSSIAVYEITGLNASGTESPILALHNQTGWNNVGEKQRITAVYGCGDYLAFCTVHEDTRTSSLHIWCYSCNNVESDDSTHSATVSFVSLPSTSLPLRSTPISMVPHIYEKHTDLYVVSRQGEVLCVSPAQIPHILGTATPYNQHPLSSTVPMSQPEPGARLCAAGQEQLVSGTDVLRALYPLHLDTTHALAGHFVAHFTGKRSCSLCLLDQCLIPVKTCRVSSTLSCGISRFHEDSAVVFMVLSDGSVLTFDALTLTRLNSYRGSEDSLLTALELTSGSSRCIVVSPAGVEICSLHPINSSLQSAYRTALFISIFMVVVLAIGIYYRYLENTGSLDSHLLFIKLNRMVSRKNAWKTSGSGEIRI</sequence>
<evidence type="ECO:0000256" key="3">
    <source>
        <dbReference type="ARBA" id="ARBA00022574"/>
    </source>
</evidence>
<dbReference type="VEuPathDB" id="GiardiaDB:QR46_4492"/>
<dbReference type="PANTHER" id="PTHR23284">
    <property type="entry name" value="PROLACTIN REGULATORY ELEMENT BINDING PROTEIN"/>
    <property type="match status" value="1"/>
</dbReference>
<evidence type="ECO:0000256" key="8">
    <source>
        <dbReference type="ARBA" id="ARBA00022927"/>
    </source>
</evidence>
<dbReference type="PANTHER" id="PTHR23284:SF0">
    <property type="entry name" value="PROLACTIN REGULATORY ELEMENT-BINDING PROTEIN"/>
    <property type="match status" value="1"/>
</dbReference>
<feature type="transmembrane region" description="Helical" evidence="11">
    <location>
        <begin position="401"/>
        <end position="422"/>
    </location>
</feature>
<evidence type="ECO:0000256" key="7">
    <source>
        <dbReference type="ARBA" id="ARBA00022892"/>
    </source>
</evidence>
<keyword evidence="5" id="KW-0677">Repeat</keyword>
<dbReference type="VEuPathDB" id="GiardiaDB:GL50803_0011125"/>
<comment type="subcellular location">
    <subcellularLocation>
        <location evidence="1">Endoplasmic reticulum membrane</location>
        <topology evidence="1">Single-pass membrane protein</topology>
    </subcellularLocation>
</comment>